<name>A0A367FAL1_9ACTN</name>
<sequence length="209" mass="22969">MHVAWQRVMTSIRKIGKRDEFKGGTAGTFNFRGVDRTVNNFAPVLREHGVLVLPVKVDASYRDFKNNNNKIQRECTVTVTWMVIGPGGDTLPSTLQSAGEALDTSDKGTAKAQSVALRVLLLTAAMVPTGDPDPDSQYIERGEAQVRTAANYRDEALEETTSKTRLRQMHWELKSARRLGELVENEVGDEEAIGDLIVRVGKSREAGGA</sequence>
<reference evidence="1 2" key="1">
    <citation type="submission" date="2018-06" db="EMBL/GenBank/DDBJ databases">
        <title>Sphaerisporangium craniellae sp. nov., isolated from a marine sponge in the South China Sea.</title>
        <authorList>
            <person name="Li L."/>
        </authorList>
    </citation>
    <scope>NUCLEOTIDE SEQUENCE [LARGE SCALE GENOMIC DNA]</scope>
    <source>
        <strain evidence="1 2">CCTCC AA 208026</strain>
    </source>
</reference>
<dbReference type="InterPro" id="IPR007499">
    <property type="entry name" value="ERF_bacteria_virus"/>
</dbReference>
<dbReference type="OrthoDB" id="3525196at2"/>
<evidence type="ECO:0000313" key="2">
    <source>
        <dbReference type="Proteomes" id="UP000253094"/>
    </source>
</evidence>
<comment type="caution">
    <text evidence="1">The sequence shown here is derived from an EMBL/GenBank/DDBJ whole genome shotgun (WGS) entry which is preliminary data.</text>
</comment>
<accession>A0A367FAL1</accession>
<gene>
    <name evidence="1" type="ORF">DQ384_26295</name>
</gene>
<dbReference type="Pfam" id="PF04404">
    <property type="entry name" value="ERF"/>
    <property type="match status" value="1"/>
</dbReference>
<dbReference type="Proteomes" id="UP000253094">
    <property type="component" value="Unassembled WGS sequence"/>
</dbReference>
<dbReference type="AlphaFoldDB" id="A0A367FAL1"/>
<dbReference type="EMBL" id="QOIL01000016">
    <property type="protein sequence ID" value="RCG27388.1"/>
    <property type="molecule type" value="Genomic_DNA"/>
</dbReference>
<keyword evidence="2" id="KW-1185">Reference proteome</keyword>
<proteinExistence type="predicted"/>
<organism evidence="1 2">
    <name type="scientific">Sphaerisporangium album</name>
    <dbReference type="NCBI Taxonomy" id="509200"/>
    <lineage>
        <taxon>Bacteria</taxon>
        <taxon>Bacillati</taxon>
        <taxon>Actinomycetota</taxon>
        <taxon>Actinomycetes</taxon>
        <taxon>Streptosporangiales</taxon>
        <taxon>Streptosporangiaceae</taxon>
        <taxon>Sphaerisporangium</taxon>
    </lineage>
</organism>
<protein>
    <submittedName>
        <fullName evidence="1">Uncharacterized protein</fullName>
    </submittedName>
</protein>
<evidence type="ECO:0000313" key="1">
    <source>
        <dbReference type="EMBL" id="RCG27388.1"/>
    </source>
</evidence>